<dbReference type="InterPro" id="IPR051157">
    <property type="entry name" value="PDH/Transketolase"/>
</dbReference>
<reference evidence="2" key="1">
    <citation type="submission" date="2021-12" db="EMBL/GenBank/DDBJ databases">
        <title>Alicyclobacillaceae gen. nov., sp. nov., isolated from chalcocite enrichment system.</title>
        <authorList>
            <person name="Jiang Z."/>
        </authorList>
    </citation>
    <scope>NUCLEOTIDE SEQUENCE</scope>
    <source>
        <strain evidence="2">MYW30-H2</strain>
    </source>
</reference>
<evidence type="ECO:0000313" key="3">
    <source>
        <dbReference type="Proteomes" id="UP000830167"/>
    </source>
</evidence>
<dbReference type="Proteomes" id="UP000830167">
    <property type="component" value="Chromosome"/>
</dbReference>
<proteinExistence type="predicted"/>
<protein>
    <submittedName>
        <fullName evidence="2">Transketolase family protein</fullName>
    </submittedName>
</protein>
<dbReference type="SMART" id="SM00861">
    <property type="entry name" value="Transket_pyr"/>
    <property type="match status" value="1"/>
</dbReference>
<dbReference type="SUPFAM" id="SSF52922">
    <property type="entry name" value="TK C-terminal domain-like"/>
    <property type="match status" value="1"/>
</dbReference>
<accession>A0ABY4CDU7</accession>
<gene>
    <name evidence="2" type="ORF">LSG31_11810</name>
</gene>
<dbReference type="InterPro" id="IPR029061">
    <property type="entry name" value="THDP-binding"/>
</dbReference>
<name>A0ABY4CDU7_9BACL</name>
<dbReference type="SUPFAM" id="SSF52518">
    <property type="entry name" value="Thiamin diphosphate-binding fold (THDP-binding)"/>
    <property type="match status" value="1"/>
</dbReference>
<dbReference type="Gene3D" id="3.40.50.920">
    <property type="match status" value="1"/>
</dbReference>
<dbReference type="Gene3D" id="3.40.50.970">
    <property type="match status" value="1"/>
</dbReference>
<dbReference type="EMBL" id="CP089291">
    <property type="protein sequence ID" value="UOF88640.1"/>
    <property type="molecule type" value="Genomic_DNA"/>
</dbReference>
<dbReference type="Pfam" id="PF02779">
    <property type="entry name" value="Transket_pyr"/>
    <property type="match status" value="1"/>
</dbReference>
<feature type="domain" description="Transketolase-like pyrimidine-binding" evidence="1">
    <location>
        <begin position="3"/>
        <end position="168"/>
    </location>
</feature>
<sequence>MLENPSAAYCDELIQIANERPEIVLITADTVDIIGLGKFMEMHPDRLYDVGIAEQAMTNIAAGFASVGFLPFVSAFAMFQSLRAADNIRNGIAYPNFNVKIVAANIGLNVGKNGVTHHALEDIAVIRAIPNMIVVSPADGIATRRLVCAITEVESPCYMRIDKIPIPVVYDTHETFELGKGKLLREGKNVTLVATGSAVHTTLQAASILVSRGIDPTVVDMHTIKPLDEDLIVRCAKRTQAVITVEPHSIIGGLGGAVAEALSARYPTIVKRIGVADTFTESGSADELNRKYHLDVESIVHEVEQLVQVKATSI</sequence>
<dbReference type="InterPro" id="IPR009014">
    <property type="entry name" value="Transketo_C/PFOR_II"/>
</dbReference>
<dbReference type="RefSeq" id="WP_347435316.1">
    <property type="nucleotide sequence ID" value="NZ_CP089291.1"/>
</dbReference>
<organism evidence="2 3">
    <name type="scientific">Fodinisporobacter ferrooxydans</name>
    <dbReference type="NCBI Taxonomy" id="2901836"/>
    <lineage>
        <taxon>Bacteria</taxon>
        <taxon>Bacillati</taxon>
        <taxon>Bacillota</taxon>
        <taxon>Bacilli</taxon>
        <taxon>Bacillales</taxon>
        <taxon>Alicyclobacillaceae</taxon>
        <taxon>Fodinisporobacter</taxon>
    </lineage>
</organism>
<dbReference type="CDD" id="cd07033">
    <property type="entry name" value="TPP_PYR_DXS_TK_like"/>
    <property type="match status" value="1"/>
</dbReference>
<dbReference type="PANTHER" id="PTHR43825:SF1">
    <property type="entry name" value="TRANSKETOLASE-LIKE PYRIMIDINE-BINDING DOMAIN-CONTAINING PROTEIN"/>
    <property type="match status" value="1"/>
</dbReference>
<evidence type="ECO:0000259" key="1">
    <source>
        <dbReference type="SMART" id="SM00861"/>
    </source>
</evidence>
<dbReference type="InterPro" id="IPR033248">
    <property type="entry name" value="Transketolase_C"/>
</dbReference>
<dbReference type="InterPro" id="IPR005475">
    <property type="entry name" value="Transketolase-like_Pyr-bd"/>
</dbReference>
<evidence type="ECO:0000313" key="2">
    <source>
        <dbReference type="EMBL" id="UOF88640.1"/>
    </source>
</evidence>
<dbReference type="Pfam" id="PF02780">
    <property type="entry name" value="Transketolase_C"/>
    <property type="match status" value="1"/>
</dbReference>
<keyword evidence="3" id="KW-1185">Reference proteome</keyword>
<dbReference type="PANTHER" id="PTHR43825">
    <property type="entry name" value="PYRUVATE DEHYDROGENASE E1 COMPONENT"/>
    <property type="match status" value="1"/>
</dbReference>